<dbReference type="EMBL" id="CP089291">
    <property type="protein sequence ID" value="UOF88664.1"/>
    <property type="molecule type" value="Genomic_DNA"/>
</dbReference>
<accession>A0ABY4CEC9</accession>
<evidence type="ECO:0000313" key="3">
    <source>
        <dbReference type="Proteomes" id="UP000830167"/>
    </source>
</evidence>
<feature type="region of interest" description="Disordered" evidence="1">
    <location>
        <begin position="108"/>
        <end position="165"/>
    </location>
</feature>
<feature type="compositionally biased region" description="Low complexity" evidence="1">
    <location>
        <begin position="122"/>
        <end position="165"/>
    </location>
</feature>
<feature type="compositionally biased region" description="Basic and acidic residues" evidence="1">
    <location>
        <begin position="108"/>
        <end position="121"/>
    </location>
</feature>
<proteinExistence type="predicted"/>
<sequence length="250" mass="28501">MSDNIIKNTCQTLTLPLYAMIHDSVVQALKASRVARPVALAIIEQIPKVSVSANEQKELEKAQGLIQLEDSFGSGNFYIIDAGSNQALVCTEQKHADYLDQLMKSHSDQDFLPKDQSDDQQNKNQNNNQNNSQNQVQNQMPNQMQNQNQSQQNQMQNQSQQNQPQDQDVLLKLQVIDWILKGNEQKQKQGTIKVGQTKQNNDQNFIQKMALFEIMQGKDATEVLKNMQMLHMMEDLSGKQNLNQGHFNLF</sequence>
<organism evidence="2 3">
    <name type="scientific">Fodinisporobacter ferrooxydans</name>
    <dbReference type="NCBI Taxonomy" id="2901836"/>
    <lineage>
        <taxon>Bacteria</taxon>
        <taxon>Bacillati</taxon>
        <taxon>Bacillota</taxon>
        <taxon>Bacilli</taxon>
        <taxon>Bacillales</taxon>
        <taxon>Alicyclobacillaceae</taxon>
        <taxon>Fodinisporobacter</taxon>
    </lineage>
</organism>
<protein>
    <submittedName>
        <fullName evidence="2">Uncharacterized protein</fullName>
    </submittedName>
</protein>
<reference evidence="2" key="1">
    <citation type="submission" date="2021-12" db="EMBL/GenBank/DDBJ databases">
        <title>Alicyclobacillaceae gen. nov., sp. nov., isolated from chalcocite enrichment system.</title>
        <authorList>
            <person name="Jiang Z."/>
        </authorList>
    </citation>
    <scope>NUCLEOTIDE SEQUENCE</scope>
    <source>
        <strain evidence="2">MYW30-H2</strain>
    </source>
</reference>
<name>A0ABY4CEC9_9BACL</name>
<dbReference type="Proteomes" id="UP000830167">
    <property type="component" value="Chromosome"/>
</dbReference>
<keyword evidence="3" id="KW-1185">Reference proteome</keyword>
<gene>
    <name evidence="2" type="ORF">LSG31_11945</name>
</gene>
<evidence type="ECO:0000313" key="2">
    <source>
        <dbReference type="EMBL" id="UOF88664.1"/>
    </source>
</evidence>
<evidence type="ECO:0000256" key="1">
    <source>
        <dbReference type="SAM" id="MobiDB-lite"/>
    </source>
</evidence>
<dbReference type="RefSeq" id="WP_347435341.1">
    <property type="nucleotide sequence ID" value="NZ_CP089291.1"/>
</dbReference>